<dbReference type="AlphaFoldDB" id="A0A4Z0QKL5"/>
<evidence type="ECO:0000256" key="1">
    <source>
        <dbReference type="SAM" id="SignalP"/>
    </source>
</evidence>
<reference evidence="2 3" key="1">
    <citation type="submission" date="2019-04" db="EMBL/GenBank/DDBJ databases">
        <authorList>
            <person name="Feng G."/>
            <person name="Zhang J."/>
            <person name="Zhu H."/>
        </authorList>
    </citation>
    <scope>NUCLEOTIDE SEQUENCE [LARGE SCALE GENOMIC DNA]</scope>
    <source>
        <strain evidence="2 3">9PBR-1</strain>
    </source>
</reference>
<accession>A0A4Z0QKL5</accession>
<protein>
    <submittedName>
        <fullName evidence="2">Uncharacterized protein</fullName>
    </submittedName>
</protein>
<organism evidence="2 3">
    <name type="scientific">Hymenobacter metallicola</name>
    <dbReference type="NCBI Taxonomy" id="2563114"/>
    <lineage>
        <taxon>Bacteria</taxon>
        <taxon>Pseudomonadati</taxon>
        <taxon>Bacteroidota</taxon>
        <taxon>Cytophagia</taxon>
        <taxon>Cytophagales</taxon>
        <taxon>Hymenobacteraceae</taxon>
        <taxon>Hymenobacter</taxon>
    </lineage>
</organism>
<feature type="chain" id="PRO_5021281407" evidence="1">
    <location>
        <begin position="20"/>
        <end position="155"/>
    </location>
</feature>
<feature type="signal peptide" evidence="1">
    <location>
        <begin position="1"/>
        <end position="19"/>
    </location>
</feature>
<dbReference type="RefSeq" id="WP_135394593.1">
    <property type="nucleotide sequence ID" value="NZ_SRMB01000001.1"/>
</dbReference>
<dbReference type="PROSITE" id="PS51257">
    <property type="entry name" value="PROKAR_LIPOPROTEIN"/>
    <property type="match status" value="1"/>
</dbReference>
<evidence type="ECO:0000313" key="2">
    <source>
        <dbReference type="EMBL" id="TGE29799.1"/>
    </source>
</evidence>
<sequence length="155" mass="17886">MKNLVFLLSLMILSCQSYAQVAVPKTLAPTDWNITEYAVEDIMLGQHGWQKDTTMLAGQEGTRKVILFSAEREGVLRAFGFEKGRLTASYLRFYAPDEASRCDAMAYADQFTKREGNYWIDLKTHTHIRRIFDGAWVEYEMTNENWAEGMLKNLK</sequence>
<dbReference type="Proteomes" id="UP000298471">
    <property type="component" value="Unassembled WGS sequence"/>
</dbReference>
<dbReference type="EMBL" id="SRMB01000001">
    <property type="protein sequence ID" value="TGE29799.1"/>
    <property type="molecule type" value="Genomic_DNA"/>
</dbReference>
<keyword evidence="3" id="KW-1185">Reference proteome</keyword>
<comment type="caution">
    <text evidence="2">The sequence shown here is derived from an EMBL/GenBank/DDBJ whole genome shotgun (WGS) entry which is preliminary data.</text>
</comment>
<gene>
    <name evidence="2" type="ORF">E5K02_10170</name>
</gene>
<name>A0A4Z0QKL5_9BACT</name>
<evidence type="ECO:0000313" key="3">
    <source>
        <dbReference type="Proteomes" id="UP000298471"/>
    </source>
</evidence>
<keyword evidence="1" id="KW-0732">Signal</keyword>
<proteinExistence type="predicted"/>